<dbReference type="SUPFAM" id="SSF52317">
    <property type="entry name" value="Class I glutamine amidotransferase-like"/>
    <property type="match status" value="1"/>
</dbReference>
<accession>A0A178ZY01</accession>
<protein>
    <recommendedName>
        <fullName evidence="1">DJ-1/PfpI domain-containing protein</fullName>
    </recommendedName>
</protein>
<sequence>MSAIQDTETNEPIQVLITMHDGMDLLDFAGPLEVLTHAQYNPNDPARRHTTAFSLQDEDPTDMASNTSESKAFDVTFAAAQEHVLTAQGVTLTAHVSFKEAHKRLKEFDVLVVPGGKDKCMQVLKDKAEPTSIIKAFADAQTSDPGRERTVLAVDTAALFLASQGLLQGLAATTHPDFYIKLEKECQDAAARDMGERTDVMEERYVVNNARFDLGENLDENPYVFKKNRKGSTARKGSLARRESNLKHENLVRRQSMKLGGMRVITSGGTVSGIDASLYLVSALVSHETAQEVARVMGYDWVKGVVVDAIDV</sequence>
<evidence type="ECO:0000313" key="2">
    <source>
        <dbReference type="EMBL" id="OAP64694.1"/>
    </source>
</evidence>
<dbReference type="AlphaFoldDB" id="A0A178ZY01"/>
<evidence type="ECO:0000259" key="1">
    <source>
        <dbReference type="Pfam" id="PF01965"/>
    </source>
</evidence>
<proteinExistence type="predicted"/>
<reference evidence="2 3" key="1">
    <citation type="submission" date="2016-04" db="EMBL/GenBank/DDBJ databases">
        <title>Draft genome of Fonsecaea erecta CBS 125763.</title>
        <authorList>
            <person name="Weiss V.A."/>
            <person name="Vicente V.A."/>
            <person name="Raittz R.T."/>
            <person name="Moreno L.F."/>
            <person name="De Souza E.M."/>
            <person name="Pedrosa F.O."/>
            <person name="Steffens M.B."/>
            <person name="Faoro H."/>
            <person name="Tadra-Sfeir M.Z."/>
            <person name="Najafzadeh M.J."/>
            <person name="Felipe M.S."/>
            <person name="Teixeira M."/>
            <person name="Sun J."/>
            <person name="Xi L."/>
            <person name="Gomes R."/>
            <person name="De Azevedo C.M."/>
            <person name="Salgado C.G."/>
            <person name="Da Silva M.B."/>
            <person name="Nascimento M.F."/>
            <person name="Queiroz-Telles F."/>
            <person name="Attili D.S."/>
            <person name="Gorbushina A."/>
        </authorList>
    </citation>
    <scope>NUCLEOTIDE SEQUENCE [LARGE SCALE GENOMIC DNA]</scope>
    <source>
        <strain evidence="2 3">CBS 125763</strain>
    </source>
</reference>
<evidence type="ECO:0000313" key="3">
    <source>
        <dbReference type="Proteomes" id="UP000078343"/>
    </source>
</evidence>
<dbReference type="Proteomes" id="UP000078343">
    <property type="component" value="Unassembled WGS sequence"/>
</dbReference>
<dbReference type="PANTHER" id="PTHR43130">
    <property type="entry name" value="ARAC-FAMILY TRANSCRIPTIONAL REGULATOR"/>
    <property type="match status" value="1"/>
</dbReference>
<dbReference type="InterPro" id="IPR002818">
    <property type="entry name" value="DJ-1/PfpI"/>
</dbReference>
<dbReference type="InterPro" id="IPR052158">
    <property type="entry name" value="INH-QAR"/>
</dbReference>
<dbReference type="STRING" id="1367422.A0A178ZY01"/>
<dbReference type="Pfam" id="PF01965">
    <property type="entry name" value="DJ-1_PfpI"/>
    <property type="match status" value="1"/>
</dbReference>
<organism evidence="2 3">
    <name type="scientific">Fonsecaea erecta</name>
    <dbReference type="NCBI Taxonomy" id="1367422"/>
    <lineage>
        <taxon>Eukaryota</taxon>
        <taxon>Fungi</taxon>
        <taxon>Dikarya</taxon>
        <taxon>Ascomycota</taxon>
        <taxon>Pezizomycotina</taxon>
        <taxon>Eurotiomycetes</taxon>
        <taxon>Chaetothyriomycetidae</taxon>
        <taxon>Chaetothyriales</taxon>
        <taxon>Herpotrichiellaceae</taxon>
        <taxon>Fonsecaea</taxon>
    </lineage>
</organism>
<gene>
    <name evidence="2" type="ORF">AYL99_00666</name>
</gene>
<dbReference type="EMBL" id="LVYI01000001">
    <property type="protein sequence ID" value="OAP64694.1"/>
    <property type="molecule type" value="Genomic_DNA"/>
</dbReference>
<comment type="caution">
    <text evidence="2">The sequence shown here is derived from an EMBL/GenBank/DDBJ whole genome shotgun (WGS) entry which is preliminary data.</text>
</comment>
<feature type="domain" description="DJ-1/PfpI" evidence="1">
    <location>
        <begin position="15"/>
        <end position="189"/>
    </location>
</feature>
<dbReference type="Gene3D" id="3.40.50.880">
    <property type="match status" value="1"/>
</dbReference>
<dbReference type="RefSeq" id="XP_018698061.1">
    <property type="nucleotide sequence ID" value="XM_018832182.1"/>
</dbReference>
<name>A0A178ZY01_9EURO</name>
<dbReference type="InterPro" id="IPR029062">
    <property type="entry name" value="Class_I_gatase-like"/>
</dbReference>
<dbReference type="GeneID" id="30004836"/>
<dbReference type="PANTHER" id="PTHR43130:SF3">
    <property type="entry name" value="HTH-TYPE TRANSCRIPTIONAL REGULATOR RV1931C"/>
    <property type="match status" value="1"/>
</dbReference>
<dbReference type="OrthoDB" id="543156at2759"/>
<keyword evidence="3" id="KW-1185">Reference proteome</keyword>